<evidence type="ECO:0000313" key="2">
    <source>
        <dbReference type="Proteomes" id="UP001148018"/>
    </source>
</evidence>
<gene>
    <name evidence="1" type="ORF">NHX12_028499</name>
</gene>
<reference evidence="1" key="1">
    <citation type="submission" date="2022-07" db="EMBL/GenBank/DDBJ databases">
        <title>Chromosome-level genome of Muraenolepis orangiensis.</title>
        <authorList>
            <person name="Kim J."/>
        </authorList>
    </citation>
    <scope>NUCLEOTIDE SEQUENCE</scope>
    <source>
        <strain evidence="1">KU_S4_2022</strain>
        <tissue evidence="1">Muscle</tissue>
    </source>
</reference>
<dbReference type="PANTHER" id="PTHR33960:SF1">
    <property type="entry name" value="SIMILAR TO KIAA0825 PROTEIN"/>
    <property type="match status" value="1"/>
</dbReference>
<dbReference type="InterPro" id="IPR027993">
    <property type="entry name" value="DUF4495"/>
</dbReference>
<dbReference type="AlphaFoldDB" id="A0A9Q0EC98"/>
<dbReference type="OrthoDB" id="10007406at2759"/>
<evidence type="ECO:0000313" key="1">
    <source>
        <dbReference type="EMBL" id="KAJ3603758.1"/>
    </source>
</evidence>
<name>A0A9Q0EC98_9TELE</name>
<dbReference type="PANTHER" id="PTHR33960">
    <property type="entry name" value="SIMILAR TO KIAA0825 PROTEIN"/>
    <property type="match status" value="1"/>
</dbReference>
<dbReference type="EMBL" id="JANIIK010000044">
    <property type="protein sequence ID" value="KAJ3603758.1"/>
    <property type="molecule type" value="Genomic_DNA"/>
</dbReference>
<protein>
    <submittedName>
        <fullName evidence="1">Uncharacterized protein</fullName>
    </submittedName>
</protein>
<keyword evidence="2" id="KW-1185">Reference proteome</keyword>
<sequence>MDWPGGDFPQDHAFVELLVPGVPSEMDYQQLLQDTEEQLRLNACSIEQSLKELQATMGDGWTGDRPASPTEILQWLSLQNTPGSRPVTTGHQDSMDFLKALQQYLGSDEEGREEVVLRLLAPSSYPVVNSVRDNCSLEVLEVWDDVRLQLRRHLVGRLSSCCSPEHQGPKRLFALSPAERVHCLQQLCFLYPEAEVLSHYQVARSQWVLSVLRAGPSGPCPAAGVTGFDRVSSAVRRARPTLLRAAREELHALGGMTESWRAAAGFLGAAYLTPLARELTSMMEKECEAALKDNATLSGRIRRYSAKSRATVAIPSPTQVEE</sequence>
<dbReference type="Proteomes" id="UP001148018">
    <property type="component" value="Unassembled WGS sequence"/>
</dbReference>
<proteinExistence type="predicted"/>
<comment type="caution">
    <text evidence="1">The sequence shown here is derived from an EMBL/GenBank/DDBJ whole genome shotgun (WGS) entry which is preliminary data.</text>
</comment>
<organism evidence="1 2">
    <name type="scientific">Muraenolepis orangiensis</name>
    <name type="common">Patagonian moray cod</name>
    <dbReference type="NCBI Taxonomy" id="630683"/>
    <lineage>
        <taxon>Eukaryota</taxon>
        <taxon>Metazoa</taxon>
        <taxon>Chordata</taxon>
        <taxon>Craniata</taxon>
        <taxon>Vertebrata</taxon>
        <taxon>Euteleostomi</taxon>
        <taxon>Actinopterygii</taxon>
        <taxon>Neopterygii</taxon>
        <taxon>Teleostei</taxon>
        <taxon>Neoteleostei</taxon>
        <taxon>Acanthomorphata</taxon>
        <taxon>Zeiogadaria</taxon>
        <taxon>Gadariae</taxon>
        <taxon>Gadiformes</taxon>
        <taxon>Muraenolepidoidei</taxon>
        <taxon>Muraenolepididae</taxon>
        <taxon>Muraenolepis</taxon>
    </lineage>
</organism>
<accession>A0A9Q0EC98</accession>